<dbReference type="EMBL" id="AZGK01000004">
    <property type="protein sequence ID" value="KRM46858.1"/>
    <property type="molecule type" value="Genomic_DNA"/>
</dbReference>
<evidence type="ECO:0000313" key="3">
    <source>
        <dbReference type="Proteomes" id="UP000051957"/>
    </source>
</evidence>
<dbReference type="SUPFAM" id="SSF51735">
    <property type="entry name" value="NAD(P)-binding Rossmann-fold domains"/>
    <property type="match status" value="1"/>
</dbReference>
<dbReference type="PANTHER" id="PTHR43355:SF2">
    <property type="entry name" value="FLAVIN REDUCTASE (NADPH)"/>
    <property type="match status" value="1"/>
</dbReference>
<name>A0A0R1YX46_9LACO</name>
<dbReference type="PANTHER" id="PTHR43355">
    <property type="entry name" value="FLAVIN REDUCTASE (NADPH)"/>
    <property type="match status" value="1"/>
</dbReference>
<dbReference type="GO" id="GO:0004074">
    <property type="term" value="F:biliverdin reductase [NAD(P)H] activity"/>
    <property type="evidence" value="ECO:0007669"/>
    <property type="project" value="TreeGrafter"/>
</dbReference>
<gene>
    <name evidence="2" type="ORF">FC51_GL001771</name>
</gene>
<dbReference type="Proteomes" id="UP000051957">
    <property type="component" value="Unassembled WGS sequence"/>
</dbReference>
<dbReference type="GO" id="GO:0042602">
    <property type="term" value="F:riboflavin reductase (NADPH) activity"/>
    <property type="evidence" value="ECO:0007669"/>
    <property type="project" value="TreeGrafter"/>
</dbReference>
<reference evidence="2 3" key="1">
    <citation type="journal article" date="2015" name="Genome Announc.">
        <title>Expanding the biotechnology potential of lactobacilli through comparative genomics of 213 strains and associated genera.</title>
        <authorList>
            <person name="Sun Z."/>
            <person name="Harris H.M."/>
            <person name="McCann A."/>
            <person name="Guo C."/>
            <person name="Argimon S."/>
            <person name="Zhang W."/>
            <person name="Yang X."/>
            <person name="Jeffery I.B."/>
            <person name="Cooney J.C."/>
            <person name="Kagawa T.F."/>
            <person name="Liu W."/>
            <person name="Song Y."/>
            <person name="Salvetti E."/>
            <person name="Wrobel A."/>
            <person name="Rasinkangas P."/>
            <person name="Parkhill J."/>
            <person name="Rea M.C."/>
            <person name="O'Sullivan O."/>
            <person name="Ritari J."/>
            <person name="Douillard F.P."/>
            <person name="Paul Ross R."/>
            <person name="Yang R."/>
            <person name="Briner A.E."/>
            <person name="Felis G.E."/>
            <person name="de Vos W.M."/>
            <person name="Barrangou R."/>
            <person name="Klaenhammer T.R."/>
            <person name="Caufield P.W."/>
            <person name="Cui Y."/>
            <person name="Zhang H."/>
            <person name="O'Toole P.W."/>
        </authorList>
    </citation>
    <scope>NUCLEOTIDE SEQUENCE [LARGE SCALE GENOMIC DNA]</scope>
    <source>
        <strain evidence="2 3">DSM 5707</strain>
    </source>
</reference>
<organism evidence="2 3">
    <name type="scientific">Lentilactobacillus parabuchneri DSM 5707 = NBRC 107865</name>
    <dbReference type="NCBI Taxonomy" id="1423784"/>
    <lineage>
        <taxon>Bacteria</taxon>
        <taxon>Bacillati</taxon>
        <taxon>Bacillota</taxon>
        <taxon>Bacilli</taxon>
        <taxon>Lactobacillales</taxon>
        <taxon>Lactobacillaceae</taxon>
        <taxon>Lentilactobacillus</taxon>
    </lineage>
</organism>
<feature type="domain" description="NAD(P)-binding" evidence="1">
    <location>
        <begin position="7"/>
        <end position="193"/>
    </location>
</feature>
<proteinExistence type="predicted"/>
<sequence>MNLLILGANSQIARIVEQRILNETAFQGVNLTLGLRDSQRLAALNKNNRVTLLEVDLESAASVDRAVKGQDMVFVAAIDQEPGNPMTKNVIKAMQHHQVNRVLYANIEGLYDEVPGEFGEFNRNWTKNVINESINSDQLLADSGLDYTTLRLPFLNDRDEIKYTVTKKGQEYIGVSGSRKSIADFVLKMVKDPTIGSRESLGLANPDTQGEPRPVY</sequence>
<dbReference type="Gene3D" id="3.40.50.720">
    <property type="entry name" value="NAD(P)-binding Rossmann-like Domain"/>
    <property type="match status" value="1"/>
</dbReference>
<comment type="caution">
    <text evidence="2">The sequence shown here is derived from an EMBL/GenBank/DDBJ whole genome shotgun (WGS) entry which is preliminary data.</text>
</comment>
<dbReference type="GeneID" id="69802370"/>
<evidence type="ECO:0000313" key="2">
    <source>
        <dbReference type="EMBL" id="KRM46858.1"/>
    </source>
</evidence>
<dbReference type="InterPro" id="IPR051606">
    <property type="entry name" value="Polyketide_Oxido-like"/>
</dbReference>
<dbReference type="InterPro" id="IPR016040">
    <property type="entry name" value="NAD(P)-bd_dom"/>
</dbReference>
<evidence type="ECO:0000259" key="1">
    <source>
        <dbReference type="Pfam" id="PF13460"/>
    </source>
</evidence>
<dbReference type="RefSeq" id="WP_057910050.1">
    <property type="nucleotide sequence ID" value="NZ_AZGK01000004.1"/>
</dbReference>
<dbReference type="PATRIC" id="fig|1423784.4.peg.1805"/>
<dbReference type="AlphaFoldDB" id="A0A0R1YX46"/>
<protein>
    <submittedName>
        <fullName evidence="2">Oxidoreductase</fullName>
    </submittedName>
</protein>
<dbReference type="Pfam" id="PF13460">
    <property type="entry name" value="NAD_binding_10"/>
    <property type="match status" value="1"/>
</dbReference>
<accession>A0A0R1YX46</accession>
<dbReference type="InterPro" id="IPR036291">
    <property type="entry name" value="NAD(P)-bd_dom_sf"/>
</dbReference>